<keyword evidence="2" id="KW-1185">Reference proteome</keyword>
<reference evidence="1 2" key="1">
    <citation type="submission" date="2016-11" db="EMBL/GenBank/DDBJ databases">
        <title>Study of marine rhodopsin-containing bacteria.</title>
        <authorList>
            <person name="Yoshizawa S."/>
            <person name="Kumagai Y."/>
            <person name="Kogure K."/>
        </authorList>
    </citation>
    <scope>NUCLEOTIDE SEQUENCE [LARGE SCALE GENOMIC DNA]</scope>
    <source>
        <strain evidence="1 2">SAORIC-28</strain>
    </source>
</reference>
<dbReference type="EMBL" id="MQWD01000001">
    <property type="protein sequence ID" value="PAP77240.1"/>
    <property type="molecule type" value="Genomic_DNA"/>
</dbReference>
<proteinExistence type="predicted"/>
<protein>
    <submittedName>
        <fullName evidence="1">Uncharacterized protein</fullName>
    </submittedName>
</protein>
<accession>A0A271J1K6</accession>
<name>A0A271J1K6_9BACT</name>
<dbReference type="Proteomes" id="UP000216339">
    <property type="component" value="Unassembled WGS sequence"/>
</dbReference>
<sequence length="320" mass="33085">MRGGQEAPAQWGRAWTVRGLAPEPSPFGDRLGPYPIVAALLAEQGMDEGVPVLREQLHQQDDEGRLVVAYGKTTHRPLSTTGIVTECHARGFRPADWPHDGPCFTSSWIASSEVPDHLPLEDEEGQAMGVAEAILGAEAASPIGGLLGPTNYAGECTSIQDSSVLEGSLGNTICTGAWVAGGLAGMSANVMSSIATGALGLEVFPGLGGSTVGDFLPGHTWMIGTGAEMRYEACNAALNETSITLSKCALSVADPFSGVGDTMCQTGDIAIRFIADNVDQCDGGSARCEATGKQTCAMEGNCSTCEVDVNSSQPASCQCL</sequence>
<organism evidence="1 2">
    <name type="scientific">Rubrivirga marina</name>
    <dbReference type="NCBI Taxonomy" id="1196024"/>
    <lineage>
        <taxon>Bacteria</taxon>
        <taxon>Pseudomonadati</taxon>
        <taxon>Rhodothermota</taxon>
        <taxon>Rhodothermia</taxon>
        <taxon>Rhodothermales</taxon>
        <taxon>Rubricoccaceae</taxon>
        <taxon>Rubrivirga</taxon>
    </lineage>
</organism>
<evidence type="ECO:0000313" key="2">
    <source>
        <dbReference type="Proteomes" id="UP000216339"/>
    </source>
</evidence>
<gene>
    <name evidence="1" type="ORF">BSZ37_12755</name>
</gene>
<dbReference type="AlphaFoldDB" id="A0A271J1K6"/>
<comment type="caution">
    <text evidence="1">The sequence shown here is derived from an EMBL/GenBank/DDBJ whole genome shotgun (WGS) entry which is preliminary data.</text>
</comment>
<evidence type="ECO:0000313" key="1">
    <source>
        <dbReference type="EMBL" id="PAP77240.1"/>
    </source>
</evidence>